<dbReference type="Gene3D" id="3.40.50.150">
    <property type="entry name" value="Vaccinia Virus protein VP39"/>
    <property type="match status" value="1"/>
</dbReference>
<keyword evidence="2" id="KW-0489">Methyltransferase</keyword>
<dbReference type="SUPFAM" id="SSF53335">
    <property type="entry name" value="S-adenosyl-L-methionine-dependent methyltransferases"/>
    <property type="match status" value="1"/>
</dbReference>
<protein>
    <submittedName>
        <fullName evidence="2">Methyltransferase domain-containing protein</fullName>
    </submittedName>
</protein>
<dbReference type="GO" id="GO:0032259">
    <property type="term" value="P:methylation"/>
    <property type="evidence" value="ECO:0007669"/>
    <property type="project" value="UniProtKB-KW"/>
</dbReference>
<reference evidence="2 3" key="1">
    <citation type="journal article" date="2014" name="Genome Announc.">
        <title>Draft genome sequences of eight enterohepatic helicobacter species isolated from both laboratory and wild rodents.</title>
        <authorList>
            <person name="Sheh A."/>
            <person name="Shen Z."/>
            <person name="Fox J.G."/>
        </authorList>
    </citation>
    <scope>NUCLEOTIDE SEQUENCE [LARGE SCALE GENOMIC DNA]</scope>
    <source>
        <strain evidence="2 3">MIT 09-6949</strain>
    </source>
</reference>
<evidence type="ECO:0000259" key="1">
    <source>
        <dbReference type="Pfam" id="PF08241"/>
    </source>
</evidence>
<evidence type="ECO:0000313" key="3">
    <source>
        <dbReference type="Proteomes" id="UP000029733"/>
    </source>
</evidence>
<feature type="domain" description="Methyltransferase type 11" evidence="1">
    <location>
        <begin position="35"/>
        <end position="74"/>
    </location>
</feature>
<proteinExistence type="predicted"/>
<evidence type="ECO:0000313" key="2">
    <source>
        <dbReference type="EMBL" id="TLD96828.1"/>
    </source>
</evidence>
<organism evidence="2 3">
    <name type="scientific">Helicobacter jaachi</name>
    <dbReference type="NCBI Taxonomy" id="1677920"/>
    <lineage>
        <taxon>Bacteria</taxon>
        <taxon>Pseudomonadati</taxon>
        <taxon>Campylobacterota</taxon>
        <taxon>Epsilonproteobacteria</taxon>
        <taxon>Campylobacterales</taxon>
        <taxon>Helicobacteraceae</taxon>
        <taxon>Helicobacter</taxon>
    </lineage>
</organism>
<dbReference type="InterPro" id="IPR029063">
    <property type="entry name" value="SAM-dependent_MTases_sf"/>
</dbReference>
<dbReference type="GO" id="GO:0008757">
    <property type="term" value="F:S-adenosylmethionine-dependent methyltransferase activity"/>
    <property type="evidence" value="ECO:0007669"/>
    <property type="project" value="InterPro"/>
</dbReference>
<comment type="caution">
    <text evidence="2">The sequence shown here is derived from an EMBL/GenBank/DDBJ whole genome shotgun (WGS) entry which is preliminary data.</text>
</comment>
<keyword evidence="2" id="KW-0808">Transferase</keyword>
<sequence>MTIINADFFSHLKPFKKYTTPKPQWQLDLRYPLLCADNVFDGVFSEHVLEHLYIDDARALLKEIYRILKSGGTLRLSVPDLAFRVAEYLKDKQDSQKRFLASEHIRKLTQEYLHLSVWDYDRLYYELNELGFVNIEQSSFKKGRNSELLFDLEDRAYESLYVEASKPSL</sequence>
<dbReference type="CDD" id="cd02440">
    <property type="entry name" value="AdoMet_MTases"/>
    <property type="match status" value="1"/>
</dbReference>
<dbReference type="STRING" id="1677920.LS71_00850"/>
<dbReference type="InterPro" id="IPR013216">
    <property type="entry name" value="Methyltransf_11"/>
</dbReference>
<keyword evidence="3" id="KW-1185">Reference proteome</keyword>
<dbReference type="Proteomes" id="UP000029733">
    <property type="component" value="Unassembled WGS sequence"/>
</dbReference>
<name>A0A4U8TC60_9HELI</name>
<dbReference type="AlphaFoldDB" id="A0A4U8TC60"/>
<gene>
    <name evidence="2" type="ORF">LS71_004330</name>
</gene>
<dbReference type="EMBL" id="JRPR02000002">
    <property type="protein sequence ID" value="TLD96828.1"/>
    <property type="molecule type" value="Genomic_DNA"/>
</dbReference>
<dbReference type="Pfam" id="PF08241">
    <property type="entry name" value="Methyltransf_11"/>
    <property type="match status" value="1"/>
</dbReference>
<dbReference type="OrthoDB" id="9790710at2"/>
<accession>A0A4U8TC60</accession>